<dbReference type="RefSeq" id="WP_162667651.1">
    <property type="nucleotide sequence ID" value="NZ_LR593886.1"/>
</dbReference>
<organism evidence="3 4">
    <name type="scientific">Gemmata massiliana</name>
    <dbReference type="NCBI Taxonomy" id="1210884"/>
    <lineage>
        <taxon>Bacteria</taxon>
        <taxon>Pseudomonadati</taxon>
        <taxon>Planctomycetota</taxon>
        <taxon>Planctomycetia</taxon>
        <taxon>Gemmatales</taxon>
        <taxon>Gemmataceae</taxon>
        <taxon>Gemmata</taxon>
    </lineage>
</organism>
<evidence type="ECO:0000256" key="1">
    <source>
        <dbReference type="SAM" id="MobiDB-lite"/>
    </source>
</evidence>
<dbReference type="EMBL" id="LR593886">
    <property type="protein sequence ID" value="VTR92839.1"/>
    <property type="molecule type" value="Genomic_DNA"/>
</dbReference>
<keyword evidence="4" id="KW-1185">Reference proteome</keyword>
<dbReference type="KEGG" id="gms:SOIL9_48750"/>
<protein>
    <submittedName>
        <fullName evidence="3">Bifunctional DNA Primase/polymerase</fullName>
    </submittedName>
</protein>
<dbReference type="EMBL" id="LR593886">
    <property type="protein sequence ID" value="VTR92940.1"/>
    <property type="molecule type" value="Genomic_DNA"/>
</dbReference>
<dbReference type="AlphaFoldDB" id="A0A6P2D0G0"/>
<evidence type="ECO:0000313" key="4">
    <source>
        <dbReference type="Proteomes" id="UP000464178"/>
    </source>
</evidence>
<evidence type="ECO:0000313" key="3">
    <source>
        <dbReference type="EMBL" id="VTR92940.1"/>
    </source>
</evidence>
<dbReference type="Proteomes" id="UP000464178">
    <property type="component" value="Chromosome"/>
</dbReference>
<reference evidence="3 4" key="1">
    <citation type="submission" date="2019-05" db="EMBL/GenBank/DDBJ databases">
        <authorList>
            <consortium name="Science for Life Laboratories"/>
        </authorList>
    </citation>
    <scope>NUCLEOTIDE SEQUENCE [LARGE SCALE GENOMIC DNA]</scope>
    <source>
        <strain evidence="3">Soil9</strain>
    </source>
</reference>
<dbReference type="KEGG" id="gms:SOIL9_47740"/>
<accession>A0A6P2D0G0</accession>
<gene>
    <name evidence="3" type="ORF">SOIL9_47740</name>
    <name evidence="2" type="ORF">SOIL9_48750</name>
</gene>
<feature type="region of interest" description="Disordered" evidence="1">
    <location>
        <begin position="26"/>
        <end position="49"/>
    </location>
</feature>
<name>A0A6P2D0G0_9BACT</name>
<evidence type="ECO:0000313" key="2">
    <source>
        <dbReference type="EMBL" id="VTR92839.1"/>
    </source>
</evidence>
<sequence>MIRELGPALLREQFTRVANGVRVVPDKERGHGMRPDAPARVVGPGGSRGGSWPGVPRLDAVVAHPVLLPDGTLLATNGYHRSIGVLVPDRVTLTVPDVPTRTDAEAAVARLADAVCDFPFERPEHRGAWLAGLPTPLAWFAFFLIDGNVRGVGKGLLADAIALPVLGRRFSAMTYTPDREELRKRITSVAAEGEHMVLLDNRAGPIGNNQLDAALTADR</sequence>
<proteinExistence type="predicted"/>